<feature type="transmembrane region" description="Helical" evidence="1">
    <location>
        <begin position="104"/>
        <end position="123"/>
    </location>
</feature>
<evidence type="ECO:0000313" key="2">
    <source>
        <dbReference type="EMBL" id="VAW65206.1"/>
    </source>
</evidence>
<reference evidence="2" key="1">
    <citation type="submission" date="2018-06" db="EMBL/GenBank/DDBJ databases">
        <authorList>
            <person name="Zhirakovskaya E."/>
        </authorList>
    </citation>
    <scope>NUCLEOTIDE SEQUENCE</scope>
</reference>
<dbReference type="EMBL" id="UOFI01000064">
    <property type="protein sequence ID" value="VAW65206.1"/>
    <property type="molecule type" value="Genomic_DNA"/>
</dbReference>
<feature type="transmembrane region" description="Helical" evidence="1">
    <location>
        <begin position="39"/>
        <end position="60"/>
    </location>
</feature>
<feature type="transmembrane region" description="Helical" evidence="1">
    <location>
        <begin position="161"/>
        <end position="182"/>
    </location>
</feature>
<gene>
    <name evidence="2" type="ORF">MNBD_GAMMA09-3659</name>
</gene>
<sequence>MKHISHKQWILYAALLGFLSATAMMLVDTYFDSPELLSYTLPGVIYGLALYISGILGQLIIGTNRRIGAFIALLTGSTIAWYAAIKSPDYLPLGSGAISLSQMVLAGFIGAFIISLALIYCWFIKQYRSYFILLITGIGTAVPLLWYGLKAIGDFFHIEVPNFLFFSFWQVTLLIGASLFIVKIKMKE</sequence>
<name>A0A3B0YA44_9ZZZZ</name>
<keyword evidence="1" id="KW-0812">Transmembrane</keyword>
<evidence type="ECO:0000256" key="1">
    <source>
        <dbReference type="SAM" id="Phobius"/>
    </source>
</evidence>
<feature type="transmembrane region" description="Helical" evidence="1">
    <location>
        <begin position="9"/>
        <end position="27"/>
    </location>
</feature>
<organism evidence="2">
    <name type="scientific">hydrothermal vent metagenome</name>
    <dbReference type="NCBI Taxonomy" id="652676"/>
    <lineage>
        <taxon>unclassified sequences</taxon>
        <taxon>metagenomes</taxon>
        <taxon>ecological metagenomes</taxon>
    </lineage>
</organism>
<dbReference type="AlphaFoldDB" id="A0A3B0YA44"/>
<keyword evidence="1" id="KW-0472">Membrane</keyword>
<accession>A0A3B0YA44</accession>
<feature type="transmembrane region" description="Helical" evidence="1">
    <location>
        <begin position="130"/>
        <end position="149"/>
    </location>
</feature>
<protein>
    <submittedName>
        <fullName evidence="2">Uncharacterized protein</fullName>
    </submittedName>
</protein>
<keyword evidence="1" id="KW-1133">Transmembrane helix</keyword>
<proteinExistence type="predicted"/>
<feature type="transmembrane region" description="Helical" evidence="1">
    <location>
        <begin position="67"/>
        <end position="84"/>
    </location>
</feature>